<comment type="caution">
    <text evidence="4">The sequence shown here is derived from an EMBL/GenBank/DDBJ whole genome shotgun (WGS) entry which is preliminary data.</text>
</comment>
<name>A0AAV9RXW9_9TELE</name>
<evidence type="ECO:0000256" key="1">
    <source>
        <dbReference type="ARBA" id="ARBA00005560"/>
    </source>
</evidence>
<dbReference type="AlphaFoldDB" id="A0AAV9RXW9"/>
<dbReference type="SUPFAM" id="SSF55945">
    <property type="entry name" value="TATA-box binding protein-like"/>
    <property type="match status" value="1"/>
</dbReference>
<accession>A0AAV9RXW9</accession>
<gene>
    <name evidence="4" type="ORF">CRENBAI_016326</name>
</gene>
<dbReference type="InterPro" id="IPR012295">
    <property type="entry name" value="TBP_dom_sf"/>
</dbReference>
<dbReference type="Gene3D" id="3.30.310.10">
    <property type="entry name" value="TATA-Binding Protein"/>
    <property type="match status" value="1"/>
</dbReference>
<sequence length="82" mass="9035">MPLDYLPVLCTLPALTLTICGMISCHSYNLELSPTLIFQAVPGITVTIFPKGSIHINGAKSIDEVHKGFDAIYQILICFRKQ</sequence>
<reference evidence="4 5" key="1">
    <citation type="submission" date="2021-06" db="EMBL/GenBank/DDBJ databases">
        <authorList>
            <person name="Palmer J.M."/>
        </authorList>
    </citation>
    <scope>NUCLEOTIDE SEQUENCE [LARGE SCALE GENOMIC DNA]</scope>
    <source>
        <strain evidence="4 5">MEX-2019</strain>
        <tissue evidence="4">Muscle</tissue>
    </source>
</reference>
<dbReference type="GO" id="GO:0003677">
    <property type="term" value="F:DNA binding"/>
    <property type="evidence" value="ECO:0007669"/>
    <property type="project" value="UniProtKB-KW"/>
</dbReference>
<keyword evidence="2" id="KW-0238">DNA-binding</keyword>
<dbReference type="Pfam" id="PF00352">
    <property type="entry name" value="TBP"/>
    <property type="match status" value="1"/>
</dbReference>
<dbReference type="GO" id="GO:0006352">
    <property type="term" value="P:DNA-templated transcription initiation"/>
    <property type="evidence" value="ECO:0007669"/>
    <property type="project" value="InterPro"/>
</dbReference>
<organism evidence="4 5">
    <name type="scientific">Crenichthys baileyi</name>
    <name type="common">White River springfish</name>
    <dbReference type="NCBI Taxonomy" id="28760"/>
    <lineage>
        <taxon>Eukaryota</taxon>
        <taxon>Metazoa</taxon>
        <taxon>Chordata</taxon>
        <taxon>Craniata</taxon>
        <taxon>Vertebrata</taxon>
        <taxon>Euteleostomi</taxon>
        <taxon>Actinopterygii</taxon>
        <taxon>Neopterygii</taxon>
        <taxon>Teleostei</taxon>
        <taxon>Neoteleostei</taxon>
        <taxon>Acanthomorphata</taxon>
        <taxon>Ovalentaria</taxon>
        <taxon>Atherinomorphae</taxon>
        <taxon>Cyprinodontiformes</taxon>
        <taxon>Goodeidae</taxon>
        <taxon>Crenichthys</taxon>
    </lineage>
</organism>
<evidence type="ECO:0000313" key="4">
    <source>
        <dbReference type="EMBL" id="KAK5613786.1"/>
    </source>
</evidence>
<protein>
    <submittedName>
        <fullName evidence="4">Uncharacterized protein</fullName>
    </submittedName>
</protein>
<comment type="similarity">
    <text evidence="1">Belongs to the TBP family.</text>
</comment>
<keyword evidence="3" id="KW-0804">Transcription</keyword>
<evidence type="ECO:0000256" key="2">
    <source>
        <dbReference type="ARBA" id="ARBA00023125"/>
    </source>
</evidence>
<evidence type="ECO:0000256" key="3">
    <source>
        <dbReference type="ARBA" id="ARBA00023163"/>
    </source>
</evidence>
<dbReference type="InterPro" id="IPR000814">
    <property type="entry name" value="TBP"/>
</dbReference>
<evidence type="ECO:0000313" key="5">
    <source>
        <dbReference type="Proteomes" id="UP001311232"/>
    </source>
</evidence>
<keyword evidence="5" id="KW-1185">Reference proteome</keyword>
<proteinExistence type="inferred from homology"/>
<dbReference type="Proteomes" id="UP001311232">
    <property type="component" value="Unassembled WGS sequence"/>
</dbReference>
<dbReference type="EMBL" id="JAHHUM010001189">
    <property type="protein sequence ID" value="KAK5613786.1"/>
    <property type="molecule type" value="Genomic_DNA"/>
</dbReference>